<feature type="domain" description="Spore germination protein N-terminal" evidence="10">
    <location>
        <begin position="23"/>
        <end position="197"/>
    </location>
</feature>
<dbReference type="Pfam" id="PF05504">
    <property type="entry name" value="Spore_GerAC"/>
    <property type="match status" value="1"/>
</dbReference>
<evidence type="ECO:0000256" key="6">
    <source>
        <dbReference type="ARBA" id="ARBA00023139"/>
    </source>
</evidence>
<keyword evidence="5" id="KW-0472">Membrane</keyword>
<evidence type="ECO:0000256" key="7">
    <source>
        <dbReference type="ARBA" id="ARBA00023288"/>
    </source>
</evidence>
<gene>
    <name evidence="11" type="ORF">MJA45_05800</name>
</gene>
<dbReference type="Gene3D" id="3.30.300.210">
    <property type="entry name" value="Nutrient germinant receptor protein C, domain 3"/>
    <property type="match status" value="1"/>
</dbReference>
<feature type="chain" id="PRO_5041684570" evidence="8">
    <location>
        <begin position="21"/>
        <end position="385"/>
    </location>
</feature>
<keyword evidence="3" id="KW-0309">Germination</keyword>
<dbReference type="Proteomes" id="UP001305702">
    <property type="component" value="Chromosome"/>
</dbReference>
<evidence type="ECO:0000259" key="10">
    <source>
        <dbReference type="Pfam" id="PF25198"/>
    </source>
</evidence>
<evidence type="ECO:0000256" key="1">
    <source>
        <dbReference type="ARBA" id="ARBA00004635"/>
    </source>
</evidence>
<keyword evidence="6" id="KW-0564">Palmitate</keyword>
<dbReference type="Gene3D" id="6.20.190.10">
    <property type="entry name" value="Nutrient germinant receptor protein C, domain 1"/>
    <property type="match status" value="1"/>
</dbReference>
<organism evidence="11 12">
    <name type="scientific">Paenibacillus aurantius</name>
    <dbReference type="NCBI Taxonomy" id="2918900"/>
    <lineage>
        <taxon>Bacteria</taxon>
        <taxon>Bacillati</taxon>
        <taxon>Bacillota</taxon>
        <taxon>Bacilli</taxon>
        <taxon>Bacillales</taxon>
        <taxon>Paenibacillaceae</taxon>
        <taxon>Paenibacillus</taxon>
    </lineage>
</organism>
<comment type="similarity">
    <text evidence="2">Belongs to the GerABKC lipoprotein family.</text>
</comment>
<proteinExistence type="inferred from homology"/>
<dbReference type="NCBIfam" id="TIGR02887">
    <property type="entry name" value="spore_ger_x_C"/>
    <property type="match status" value="1"/>
</dbReference>
<comment type="subcellular location">
    <subcellularLocation>
        <location evidence="1">Membrane</location>
        <topology evidence="1">Lipid-anchor</topology>
    </subcellularLocation>
</comment>
<feature type="signal peptide" evidence="8">
    <location>
        <begin position="1"/>
        <end position="20"/>
    </location>
</feature>
<dbReference type="InterPro" id="IPR046953">
    <property type="entry name" value="Spore_GerAC-like_C"/>
</dbReference>
<sequence length="385" mass="42699">MIRFVLLACVSLTLALISSGCTDFVEPNQLAGVLGTAIDHGEDGMIEVSHQIVIPSQLEGPSKGGGSGNSNPFLVMSATGQDVFQATQKIQFKMSRRLITNHRSIIAISEEYFRRNDVRKLFDKLFRDPANNLRDIIVLIKGSSAKEFIMLKHPIESLSSIGAAKELQINGMSGFSSRQFLIDSFLKGSRPLIPVLQIESLKRSPKKTDPTALLSGFAVLDHNLKIKGLLDVEEGSGALWMMGKGTYHGATVPWKNGIVSLRLTQLHRRISSAAGQDPKRIVLTVKAQAYLLENSSQRDMSEADNMVELQKGINEQIQKELQGTIDKVQRWGPDVFGIGEYLHRQNPYWWKSQEDDWDEKFKNIDVSVKADILLRSTGVSGAPLK</sequence>
<protein>
    <submittedName>
        <fullName evidence="11">Ger(X)C family spore germination protein</fullName>
    </submittedName>
</protein>
<keyword evidence="7" id="KW-0449">Lipoprotein</keyword>
<dbReference type="Pfam" id="PF25198">
    <property type="entry name" value="Spore_GerAC_N"/>
    <property type="match status" value="1"/>
</dbReference>
<evidence type="ECO:0000313" key="11">
    <source>
        <dbReference type="EMBL" id="WNQ12542.1"/>
    </source>
</evidence>
<dbReference type="PROSITE" id="PS51257">
    <property type="entry name" value="PROKAR_LIPOPROTEIN"/>
    <property type="match status" value="1"/>
</dbReference>
<evidence type="ECO:0000256" key="2">
    <source>
        <dbReference type="ARBA" id="ARBA00007886"/>
    </source>
</evidence>
<dbReference type="GO" id="GO:0009847">
    <property type="term" value="P:spore germination"/>
    <property type="evidence" value="ECO:0007669"/>
    <property type="project" value="InterPro"/>
</dbReference>
<evidence type="ECO:0000259" key="9">
    <source>
        <dbReference type="Pfam" id="PF05504"/>
    </source>
</evidence>
<accession>A0AA96LJB8</accession>
<feature type="domain" description="Spore germination GerAC-like C-terminal" evidence="9">
    <location>
        <begin position="215"/>
        <end position="378"/>
    </location>
</feature>
<dbReference type="PANTHER" id="PTHR35789:SF1">
    <property type="entry name" value="SPORE GERMINATION PROTEIN B3"/>
    <property type="match status" value="1"/>
</dbReference>
<evidence type="ECO:0000256" key="3">
    <source>
        <dbReference type="ARBA" id="ARBA00022544"/>
    </source>
</evidence>
<keyword evidence="12" id="KW-1185">Reference proteome</keyword>
<keyword evidence="4 8" id="KW-0732">Signal</keyword>
<evidence type="ECO:0000256" key="5">
    <source>
        <dbReference type="ARBA" id="ARBA00023136"/>
    </source>
</evidence>
<evidence type="ECO:0000256" key="8">
    <source>
        <dbReference type="SAM" id="SignalP"/>
    </source>
</evidence>
<dbReference type="InterPro" id="IPR008844">
    <property type="entry name" value="Spore_GerAC-like"/>
</dbReference>
<name>A0AA96LJB8_9BACL</name>
<dbReference type="InterPro" id="IPR038501">
    <property type="entry name" value="Spore_GerAC_C_sf"/>
</dbReference>
<dbReference type="PANTHER" id="PTHR35789">
    <property type="entry name" value="SPORE GERMINATION PROTEIN B3"/>
    <property type="match status" value="1"/>
</dbReference>
<dbReference type="KEGG" id="paun:MJA45_05800"/>
<dbReference type="GO" id="GO:0016020">
    <property type="term" value="C:membrane"/>
    <property type="evidence" value="ECO:0007669"/>
    <property type="project" value="UniProtKB-SubCell"/>
</dbReference>
<evidence type="ECO:0000256" key="4">
    <source>
        <dbReference type="ARBA" id="ARBA00022729"/>
    </source>
</evidence>
<dbReference type="InterPro" id="IPR057336">
    <property type="entry name" value="GerAC_N"/>
</dbReference>
<dbReference type="AlphaFoldDB" id="A0AA96LJB8"/>
<dbReference type="RefSeq" id="WP_315606320.1">
    <property type="nucleotide sequence ID" value="NZ_CP130318.1"/>
</dbReference>
<evidence type="ECO:0000313" key="12">
    <source>
        <dbReference type="Proteomes" id="UP001305702"/>
    </source>
</evidence>
<dbReference type="EMBL" id="CP130318">
    <property type="protein sequence ID" value="WNQ12542.1"/>
    <property type="molecule type" value="Genomic_DNA"/>
</dbReference>
<reference evidence="11 12" key="1">
    <citation type="submission" date="2022-02" db="EMBL/GenBank/DDBJ databases">
        <title>Paenibacillus sp. MBLB1776 Whole Genome Shotgun Sequencing.</title>
        <authorList>
            <person name="Hwang C.Y."/>
            <person name="Cho E.-S."/>
            <person name="Seo M.-J."/>
        </authorList>
    </citation>
    <scope>NUCLEOTIDE SEQUENCE [LARGE SCALE GENOMIC DNA]</scope>
    <source>
        <strain evidence="11 12">MBLB1776</strain>
    </source>
</reference>